<dbReference type="EMBL" id="CP073720">
    <property type="protein sequence ID" value="UWP85573.1"/>
    <property type="molecule type" value="Genomic_DNA"/>
</dbReference>
<accession>A0ABY5WA48</accession>
<dbReference type="Proteomes" id="UP001059617">
    <property type="component" value="Chromosome"/>
</dbReference>
<sequence length="128" mass="14244">MPDWSLIVSPADGRNRTTEELVALLPALGATIGIHLGFLGDDRFGGTGEDERGDPFWLNGAFREPGEFGRYESYQFDIDVQMRAGADQEAIATGLYNRVRDSEQFHAVLTRNSTAILATHANRSLWWT</sequence>
<name>A0ABY5WA48_9ACTN</name>
<proteinExistence type="predicted"/>
<reference evidence="1" key="1">
    <citation type="submission" date="2021-04" db="EMBL/GenBank/DDBJ databases">
        <authorList>
            <person name="Hartkoorn R.C."/>
            <person name="Beaudoing E."/>
            <person name="Hot D."/>
        </authorList>
    </citation>
    <scope>NUCLEOTIDE SEQUENCE</scope>
    <source>
        <strain evidence="1">NRRL B-16292</strain>
    </source>
</reference>
<evidence type="ECO:0000313" key="1">
    <source>
        <dbReference type="EMBL" id="UWP85573.1"/>
    </source>
</evidence>
<reference evidence="1" key="2">
    <citation type="submission" date="2022-09" db="EMBL/GenBank/DDBJ databases">
        <title>Biosynthetic gene clusters of Dactylosporangioum fulvum.</title>
        <authorList>
            <person name="Caradec T."/>
        </authorList>
    </citation>
    <scope>NUCLEOTIDE SEQUENCE</scope>
    <source>
        <strain evidence="1">NRRL B-16292</strain>
    </source>
</reference>
<evidence type="ECO:0000313" key="2">
    <source>
        <dbReference type="Proteomes" id="UP001059617"/>
    </source>
</evidence>
<keyword evidence="2" id="KW-1185">Reference proteome</keyword>
<protein>
    <submittedName>
        <fullName evidence="1">Uncharacterized protein</fullName>
    </submittedName>
</protein>
<dbReference type="RefSeq" id="WP_259863705.1">
    <property type="nucleotide sequence ID" value="NZ_BAAAST010000012.1"/>
</dbReference>
<gene>
    <name evidence="1" type="ORF">Dfulv_15550</name>
</gene>
<organism evidence="1 2">
    <name type="scientific">Dactylosporangium fulvum</name>
    <dbReference type="NCBI Taxonomy" id="53359"/>
    <lineage>
        <taxon>Bacteria</taxon>
        <taxon>Bacillati</taxon>
        <taxon>Actinomycetota</taxon>
        <taxon>Actinomycetes</taxon>
        <taxon>Micromonosporales</taxon>
        <taxon>Micromonosporaceae</taxon>
        <taxon>Dactylosporangium</taxon>
    </lineage>
</organism>